<feature type="compositionally biased region" description="Basic and acidic residues" evidence="1">
    <location>
        <begin position="116"/>
        <end position="128"/>
    </location>
</feature>
<feature type="region of interest" description="Disordered" evidence="1">
    <location>
        <begin position="234"/>
        <end position="266"/>
    </location>
</feature>
<feature type="compositionally biased region" description="Gly residues" evidence="1">
    <location>
        <begin position="615"/>
        <end position="624"/>
    </location>
</feature>
<feature type="compositionally biased region" description="Polar residues" evidence="1">
    <location>
        <begin position="20"/>
        <end position="42"/>
    </location>
</feature>
<dbReference type="Proteomes" id="UP001530377">
    <property type="component" value="Unassembled WGS sequence"/>
</dbReference>
<feature type="region of interest" description="Disordered" evidence="1">
    <location>
        <begin position="280"/>
        <end position="317"/>
    </location>
</feature>
<keyword evidence="3" id="KW-1185">Reference proteome</keyword>
<accession>A0ABD3RSI8</accession>
<dbReference type="EMBL" id="JALLPB020000178">
    <property type="protein sequence ID" value="KAL3815868.1"/>
    <property type="molecule type" value="Genomic_DNA"/>
</dbReference>
<evidence type="ECO:0000313" key="2">
    <source>
        <dbReference type="EMBL" id="KAL3815868.1"/>
    </source>
</evidence>
<evidence type="ECO:0000313" key="3">
    <source>
        <dbReference type="Proteomes" id="UP001530377"/>
    </source>
</evidence>
<sequence>MMSPFPESARRIATMASPRDCSSSTTTTTMPRIDVATTTTASLIDGEGEGGGGDSSEDDDEIRETDVGGGDDGYAMGGITGSTISSTTKDMAMTTPFPTKERGRSPATLPTTNTRRTHDDDRHPDRPRVSRAATAARHRLPRPRQRHRSSSTTSASSGSSSSSTSSSANRKKFSHSFGNAASITPLHQIPYVHGGYAAAAPLFVNDAKFACVLRKLMPGAYDELGFLLRGSCRGDGGGGGGEKSRVGGVASGANNNAIKNNDGGRGGEFVDGDGVASLALTSPSSSSSSSSSSEADVAAPTKAPAGPPSSSSSSSDDVILRDPVKIMKWAENNPVVSAFGMWASDSGRRTINLTRRIRLQQEEGRIMRRRNRRLRDRGDDSDDFHEIDDDDDIEDFVGDNDEDVEDDRYAESVITIGSGNFGCRNDRAYADDHRSWMRDRMHRREPPLSLSHNSGVRRHPRLLIDNESALSPSMTTSPSHHHRPTYAKPALEWDLFLDPVLVRRVDAALGIADALDLKLRKARIKRERRRAAAAIVSSPKWRNRVDVDEENNDEDFDLSQSHTAANVEVDRLVSQLIRRTIIAHGSMSQLVLEAMGVAQRYNYRTVVKSSRDGKTGGGGGGGATKGPLTPSRYSSSTSDSLDDEEERRDFEALLDPTMLAGDEGSGRSSVDKGGTRGKKVVRSAGGSKGMFMETWLHVFARALSLLVKRSNEGDGVVAAPPDNSSSSGDGQDLRLLVIENRPADIGQRVLSGLLEKIFLRREFSSVVETDEGDKGRFRDVINVVEDASDFCNDDSELLTNDDMFSPAPSPTASSTFGKFCGVSLCFGGCENGRGSSKSTFPTNPHASHKMTQDIERISTVLGLVVEGIGSFDMDESRLIGRGCSCPLNPILFFHSVGDLQRACHANEVKRGDITYFNGGSLMWKRSSIMEAAERGCCGPNETETNPTFAFSSDYRSPKGAGGGGAYSFQPYAYPRSALSDWEKVMCKSTLEDYRRHFNLKIGGLAFGGVNGAAVKNINGDGYWNQRYMGRSWDFDARPSKEMTPLKAEDHHLVQRAIQAGSALSGRSVGHWDKG</sequence>
<feature type="region of interest" description="Disordered" evidence="1">
    <location>
        <begin position="609"/>
        <end position="682"/>
    </location>
</feature>
<evidence type="ECO:0000256" key="1">
    <source>
        <dbReference type="SAM" id="MobiDB-lite"/>
    </source>
</evidence>
<proteinExistence type="predicted"/>
<gene>
    <name evidence="2" type="ORF">ACHAXA_010258</name>
</gene>
<comment type="caution">
    <text evidence="2">The sequence shown here is derived from an EMBL/GenBank/DDBJ whole genome shotgun (WGS) entry which is preliminary data.</text>
</comment>
<feature type="compositionally biased region" description="Basic residues" evidence="1">
    <location>
        <begin position="136"/>
        <end position="149"/>
    </location>
</feature>
<name>A0ABD3RSI8_9STRA</name>
<protein>
    <submittedName>
        <fullName evidence="2">Uncharacterized protein</fullName>
    </submittedName>
</protein>
<reference evidence="2 3" key="1">
    <citation type="submission" date="2024-10" db="EMBL/GenBank/DDBJ databases">
        <title>Updated reference genomes for cyclostephanoid diatoms.</title>
        <authorList>
            <person name="Roberts W.R."/>
            <person name="Alverson A.J."/>
        </authorList>
    </citation>
    <scope>NUCLEOTIDE SEQUENCE [LARGE SCALE GENOMIC DNA]</scope>
    <source>
        <strain evidence="2 3">AJA228-03</strain>
    </source>
</reference>
<feature type="compositionally biased region" description="Low complexity" evidence="1">
    <location>
        <begin position="150"/>
        <end position="168"/>
    </location>
</feature>
<feature type="compositionally biased region" description="Gly residues" evidence="1">
    <location>
        <begin position="67"/>
        <end position="80"/>
    </location>
</feature>
<organism evidence="2 3">
    <name type="scientific">Cyclostephanos tholiformis</name>
    <dbReference type="NCBI Taxonomy" id="382380"/>
    <lineage>
        <taxon>Eukaryota</taxon>
        <taxon>Sar</taxon>
        <taxon>Stramenopiles</taxon>
        <taxon>Ochrophyta</taxon>
        <taxon>Bacillariophyta</taxon>
        <taxon>Coscinodiscophyceae</taxon>
        <taxon>Thalassiosirophycidae</taxon>
        <taxon>Stephanodiscales</taxon>
        <taxon>Stephanodiscaceae</taxon>
        <taxon>Cyclostephanos</taxon>
    </lineage>
</organism>
<dbReference type="AlphaFoldDB" id="A0ABD3RSI8"/>
<feature type="region of interest" description="Disordered" evidence="1">
    <location>
        <begin position="1"/>
        <end position="172"/>
    </location>
</feature>
<feature type="compositionally biased region" description="Low complexity" evidence="1">
    <location>
        <begin position="282"/>
        <end position="293"/>
    </location>
</feature>
<feature type="region of interest" description="Disordered" evidence="1">
    <location>
        <begin position="376"/>
        <end position="396"/>
    </location>
</feature>
<feature type="compositionally biased region" description="Acidic residues" evidence="1">
    <location>
        <begin position="379"/>
        <end position="396"/>
    </location>
</feature>